<dbReference type="GO" id="GO:0008139">
    <property type="term" value="F:nuclear localization sequence binding"/>
    <property type="evidence" value="ECO:0007669"/>
    <property type="project" value="InterPro"/>
</dbReference>
<feature type="compositionally biased region" description="Low complexity" evidence="8">
    <location>
        <begin position="137"/>
        <end position="150"/>
    </location>
</feature>
<proteinExistence type="predicted"/>
<evidence type="ECO:0000256" key="2">
    <source>
        <dbReference type="ARBA" id="ARBA00022448"/>
    </source>
</evidence>
<evidence type="ECO:0000313" key="9">
    <source>
        <dbReference type="EMBL" id="RPA77088.1"/>
    </source>
</evidence>
<comment type="subcellular location">
    <subcellularLocation>
        <location evidence="1">Nucleus</location>
        <location evidence="1">Nuclear pore complex</location>
    </subcellularLocation>
</comment>
<feature type="compositionally biased region" description="Low complexity" evidence="8">
    <location>
        <begin position="118"/>
        <end position="129"/>
    </location>
</feature>
<dbReference type="OrthoDB" id="2538017at2759"/>
<accession>A0A3N4HX49</accession>
<dbReference type="Proteomes" id="UP000275078">
    <property type="component" value="Unassembled WGS sequence"/>
</dbReference>
<dbReference type="InterPro" id="IPR025574">
    <property type="entry name" value="Nucleoporin_FG_rpt"/>
</dbReference>
<evidence type="ECO:0000256" key="3">
    <source>
        <dbReference type="ARBA" id="ARBA00022816"/>
    </source>
</evidence>
<dbReference type="InterPro" id="IPR024882">
    <property type="entry name" value="NUP58/p45/49"/>
</dbReference>
<protein>
    <recommendedName>
        <fullName evidence="11">Nucleoporin Nup54 alpha-helical domain-containing protein</fullName>
    </recommendedName>
</protein>
<dbReference type="Pfam" id="PF13634">
    <property type="entry name" value="Nucleoporin_FG"/>
    <property type="match status" value="1"/>
</dbReference>
<dbReference type="GO" id="GO:0051028">
    <property type="term" value="P:mRNA transport"/>
    <property type="evidence" value="ECO:0007669"/>
    <property type="project" value="UniProtKB-KW"/>
</dbReference>
<evidence type="ECO:0000256" key="7">
    <source>
        <dbReference type="ARBA" id="ARBA00023242"/>
    </source>
</evidence>
<keyword evidence="3" id="KW-0509">mRNA transport</keyword>
<dbReference type="GO" id="GO:0015031">
    <property type="term" value="P:protein transport"/>
    <property type="evidence" value="ECO:0007669"/>
    <property type="project" value="UniProtKB-KW"/>
</dbReference>
<evidence type="ECO:0000256" key="5">
    <source>
        <dbReference type="ARBA" id="ARBA00023010"/>
    </source>
</evidence>
<feature type="compositionally biased region" description="Low complexity" evidence="8">
    <location>
        <begin position="98"/>
        <end position="110"/>
    </location>
</feature>
<dbReference type="EMBL" id="ML119732">
    <property type="protein sequence ID" value="RPA77088.1"/>
    <property type="molecule type" value="Genomic_DNA"/>
</dbReference>
<dbReference type="Pfam" id="PF21121">
    <property type="entry name" value="Nup49_C"/>
    <property type="match status" value="1"/>
</dbReference>
<keyword evidence="5" id="KW-0811">Translocation</keyword>
<name>A0A3N4HX49_ASCIM</name>
<feature type="region of interest" description="Disordered" evidence="8">
    <location>
        <begin position="1"/>
        <end position="34"/>
    </location>
</feature>
<gene>
    <name evidence="9" type="ORF">BJ508DRAFT_379109</name>
</gene>
<sequence>MSLFGKPATSAPAGGSLFGGTSQPATGGLFGQNTATAPASGGLFGQAAKPATSLFGSTPASSGTTNTPATATSGGLFGGGAATSTPGTGGGLFGGGNTTTNTATSAPATGGLFGGGATTTTSAPSTGSLFGNTAPKPTFGATNNTTPAAGTSSLFGGANNTQNNNNTNTGGLFGGQSNVLGSIGQSAPAGAQTQPAVYIDFDHLEKFHKFNECNDNVKKGLLALENSISEQIRSCDDLNSKLSSQKELVESVPVDAEFMERSFLSSDESLLQQIQALSEKDKRSISLSVNVLNYFKHNRPGFNSSSPIEISILPPPQDGEVASNSTMVAYFNDHGQQMEDKLRIFLESVAEVEASLRSVEDQAGSMEGGINGAQQRKELVGGGGKQLNKALRSFHEALQDVGGRLVEVKDGLRALEGKGNKGRTGW</sequence>
<evidence type="ECO:0000256" key="1">
    <source>
        <dbReference type="ARBA" id="ARBA00004567"/>
    </source>
</evidence>
<keyword evidence="2" id="KW-0813">Transport</keyword>
<keyword evidence="10" id="KW-1185">Reference proteome</keyword>
<evidence type="ECO:0000256" key="4">
    <source>
        <dbReference type="ARBA" id="ARBA00022927"/>
    </source>
</evidence>
<dbReference type="STRING" id="1160509.A0A3N4HX49"/>
<dbReference type="GO" id="GO:0017056">
    <property type="term" value="F:structural constituent of nuclear pore"/>
    <property type="evidence" value="ECO:0007669"/>
    <property type="project" value="InterPro"/>
</dbReference>
<organism evidence="9 10">
    <name type="scientific">Ascobolus immersus RN42</name>
    <dbReference type="NCBI Taxonomy" id="1160509"/>
    <lineage>
        <taxon>Eukaryota</taxon>
        <taxon>Fungi</taxon>
        <taxon>Dikarya</taxon>
        <taxon>Ascomycota</taxon>
        <taxon>Pezizomycotina</taxon>
        <taxon>Pezizomycetes</taxon>
        <taxon>Pezizales</taxon>
        <taxon>Ascobolaceae</taxon>
        <taxon>Ascobolus</taxon>
    </lineage>
</organism>
<keyword evidence="4" id="KW-0653">Protein transport</keyword>
<keyword evidence="7" id="KW-0539">Nucleus</keyword>
<feature type="compositionally biased region" description="Polar residues" evidence="8">
    <location>
        <begin position="55"/>
        <end position="73"/>
    </location>
</feature>
<evidence type="ECO:0000256" key="8">
    <source>
        <dbReference type="SAM" id="MobiDB-lite"/>
    </source>
</evidence>
<evidence type="ECO:0000256" key="6">
    <source>
        <dbReference type="ARBA" id="ARBA00023132"/>
    </source>
</evidence>
<dbReference type="GO" id="GO:0005643">
    <property type="term" value="C:nuclear pore"/>
    <property type="evidence" value="ECO:0007669"/>
    <property type="project" value="UniProtKB-SubCell"/>
</dbReference>
<feature type="compositionally biased region" description="Polar residues" evidence="8">
    <location>
        <begin position="19"/>
        <end position="34"/>
    </location>
</feature>
<feature type="region of interest" description="Disordered" evidence="8">
    <location>
        <begin position="55"/>
        <end position="150"/>
    </location>
</feature>
<evidence type="ECO:0000313" key="10">
    <source>
        <dbReference type="Proteomes" id="UP000275078"/>
    </source>
</evidence>
<dbReference type="AlphaFoldDB" id="A0A3N4HX49"/>
<reference evidence="9 10" key="1">
    <citation type="journal article" date="2018" name="Nat. Ecol. Evol.">
        <title>Pezizomycetes genomes reveal the molecular basis of ectomycorrhizal truffle lifestyle.</title>
        <authorList>
            <person name="Murat C."/>
            <person name="Payen T."/>
            <person name="Noel B."/>
            <person name="Kuo A."/>
            <person name="Morin E."/>
            <person name="Chen J."/>
            <person name="Kohler A."/>
            <person name="Krizsan K."/>
            <person name="Balestrini R."/>
            <person name="Da Silva C."/>
            <person name="Montanini B."/>
            <person name="Hainaut M."/>
            <person name="Levati E."/>
            <person name="Barry K.W."/>
            <person name="Belfiori B."/>
            <person name="Cichocki N."/>
            <person name="Clum A."/>
            <person name="Dockter R.B."/>
            <person name="Fauchery L."/>
            <person name="Guy J."/>
            <person name="Iotti M."/>
            <person name="Le Tacon F."/>
            <person name="Lindquist E.A."/>
            <person name="Lipzen A."/>
            <person name="Malagnac F."/>
            <person name="Mello A."/>
            <person name="Molinier V."/>
            <person name="Miyauchi S."/>
            <person name="Poulain J."/>
            <person name="Riccioni C."/>
            <person name="Rubini A."/>
            <person name="Sitrit Y."/>
            <person name="Splivallo R."/>
            <person name="Traeger S."/>
            <person name="Wang M."/>
            <person name="Zifcakova L."/>
            <person name="Wipf D."/>
            <person name="Zambonelli A."/>
            <person name="Paolocci F."/>
            <person name="Nowrousian M."/>
            <person name="Ottonello S."/>
            <person name="Baldrian P."/>
            <person name="Spatafora J.W."/>
            <person name="Henrissat B."/>
            <person name="Nagy L.G."/>
            <person name="Aury J.M."/>
            <person name="Wincker P."/>
            <person name="Grigoriev I.V."/>
            <person name="Bonfante P."/>
            <person name="Martin F.M."/>
        </authorList>
    </citation>
    <scope>NUCLEOTIDE SEQUENCE [LARGE SCALE GENOMIC DNA]</scope>
    <source>
        <strain evidence="9 10">RN42</strain>
    </source>
</reference>
<evidence type="ECO:0008006" key="11">
    <source>
        <dbReference type="Google" id="ProtNLM"/>
    </source>
</evidence>
<dbReference type="PANTHER" id="PTHR13437:SF2">
    <property type="entry name" value="NUCLEOPORIN P58_P45"/>
    <property type="match status" value="1"/>
</dbReference>
<keyword evidence="6" id="KW-0906">Nuclear pore complex</keyword>
<feature type="compositionally biased region" description="Gly residues" evidence="8">
    <location>
        <begin position="75"/>
        <end position="97"/>
    </location>
</feature>
<dbReference type="PANTHER" id="PTHR13437">
    <property type="entry name" value="NUCLEOPORIN P58/P45 NUCLEOPORIN-LIKE PROTEIN 1"/>
    <property type="match status" value="1"/>
</dbReference>